<dbReference type="GO" id="GO:0043424">
    <property type="term" value="F:protein histidine kinase binding"/>
    <property type="evidence" value="ECO:0007669"/>
    <property type="project" value="UniProtKB-UniRule"/>
</dbReference>
<evidence type="ECO:0000256" key="1">
    <source>
        <dbReference type="ARBA" id="ARBA00022490"/>
    </source>
</evidence>
<organism evidence="8 9">
    <name type="scientific">Stephania cephalantha</name>
    <dbReference type="NCBI Taxonomy" id="152367"/>
    <lineage>
        <taxon>Eukaryota</taxon>
        <taxon>Viridiplantae</taxon>
        <taxon>Streptophyta</taxon>
        <taxon>Embryophyta</taxon>
        <taxon>Tracheophyta</taxon>
        <taxon>Spermatophyta</taxon>
        <taxon>Magnoliopsida</taxon>
        <taxon>Ranunculales</taxon>
        <taxon>Menispermaceae</taxon>
        <taxon>Menispermoideae</taxon>
        <taxon>Cissampelideae</taxon>
        <taxon>Stephania</taxon>
    </lineage>
</organism>
<dbReference type="InterPro" id="IPR036641">
    <property type="entry name" value="HPT_dom_sf"/>
</dbReference>
<keyword evidence="5" id="KW-0597">Phosphoprotein</keyword>
<evidence type="ECO:0000313" key="9">
    <source>
        <dbReference type="Proteomes" id="UP001419268"/>
    </source>
</evidence>
<comment type="subcellular location">
    <subcellularLocation>
        <location evidence="6">Cytoplasm</location>
        <location evidence="6">Cytosol</location>
    </subcellularLocation>
    <subcellularLocation>
        <location evidence="6">Nucleus</location>
    </subcellularLocation>
</comment>
<dbReference type="FunFam" id="1.20.120.160:FF:000001">
    <property type="entry name" value="Histidine-containing phosphotransfer protein 1"/>
    <property type="match status" value="1"/>
</dbReference>
<feature type="domain" description="HPt" evidence="7">
    <location>
        <begin position="36"/>
        <end position="138"/>
    </location>
</feature>
<gene>
    <name evidence="8" type="ORF">Scep_003274</name>
</gene>
<comment type="domain">
    <text evidence="6">Histidine-containing phosphotransfer domain (HPt) contains an active histidine that mediates the phosphotransfer.</text>
</comment>
<comment type="function">
    <text evidence="6">Functions as a two-component phosphorelay mediators between cytokinin sensor histidine kinases and response regulators (B-type ARRs). Plays an important role in propagating cytokinin signal transduction.</text>
</comment>
<evidence type="ECO:0000256" key="4">
    <source>
        <dbReference type="ARBA" id="ARBA00023242"/>
    </source>
</evidence>
<dbReference type="AlphaFoldDB" id="A0AAP0PVN5"/>
<name>A0AAP0PVN5_9MAGN</name>
<keyword evidence="4" id="KW-0539">Nucleus</keyword>
<protein>
    <recommendedName>
        <fullName evidence="6">Histidine-containing phosphotransfer protein</fullName>
    </recommendedName>
</protein>
<evidence type="ECO:0000256" key="2">
    <source>
        <dbReference type="ARBA" id="ARBA00022864"/>
    </source>
</evidence>
<dbReference type="SUPFAM" id="SSF47226">
    <property type="entry name" value="Histidine-containing phosphotransfer domain, HPT domain"/>
    <property type="match status" value="1"/>
</dbReference>
<sequence length="167" mass="18656">MDPSSIAALQSYLSALYTEGLLDRHFEQLQVLQETFPQFIDEVLSLYIRETQRIIINAKNYLESSPVDYHNLYEFAHQLKGSSSCVGARLVKLACIDLRQASETENYSGCLEAFTNVRNEYDAVREKFETILELARNPPPSPSMVVPPAGAAGPSMAVPLCRSGRRV</sequence>
<dbReference type="Proteomes" id="UP001419268">
    <property type="component" value="Unassembled WGS sequence"/>
</dbReference>
<dbReference type="GO" id="GO:0005634">
    <property type="term" value="C:nucleus"/>
    <property type="evidence" value="ECO:0007669"/>
    <property type="project" value="UniProtKB-SubCell"/>
</dbReference>
<proteinExistence type="predicted"/>
<dbReference type="Gene3D" id="1.20.120.160">
    <property type="entry name" value="HPT domain"/>
    <property type="match status" value="1"/>
</dbReference>
<dbReference type="GO" id="GO:0000160">
    <property type="term" value="P:phosphorelay signal transduction system"/>
    <property type="evidence" value="ECO:0007669"/>
    <property type="project" value="UniProtKB-UniRule"/>
</dbReference>
<evidence type="ECO:0000313" key="8">
    <source>
        <dbReference type="EMBL" id="KAK9156700.1"/>
    </source>
</evidence>
<reference evidence="8 9" key="1">
    <citation type="submission" date="2024-01" db="EMBL/GenBank/DDBJ databases">
        <title>Genome assemblies of Stephania.</title>
        <authorList>
            <person name="Yang L."/>
        </authorList>
    </citation>
    <scope>NUCLEOTIDE SEQUENCE [LARGE SCALE GENOMIC DNA]</scope>
    <source>
        <strain evidence="8">JXDWG</strain>
        <tissue evidence="8">Leaf</tissue>
    </source>
</reference>
<keyword evidence="9" id="KW-1185">Reference proteome</keyword>
<dbReference type="InterPro" id="IPR045871">
    <property type="entry name" value="AHP1-5/YPD1"/>
</dbReference>
<keyword evidence="1" id="KW-0963">Cytoplasm</keyword>
<evidence type="ECO:0000259" key="7">
    <source>
        <dbReference type="PROSITE" id="PS50894"/>
    </source>
</evidence>
<dbReference type="EMBL" id="JBBNAG010000002">
    <property type="protein sequence ID" value="KAK9156700.1"/>
    <property type="molecule type" value="Genomic_DNA"/>
</dbReference>
<keyword evidence="2 6" id="KW-0932">Cytokinin signaling pathway</keyword>
<dbReference type="GO" id="GO:0005829">
    <property type="term" value="C:cytosol"/>
    <property type="evidence" value="ECO:0007669"/>
    <property type="project" value="UniProtKB-SubCell"/>
</dbReference>
<dbReference type="Pfam" id="PF01627">
    <property type="entry name" value="Hpt"/>
    <property type="match status" value="1"/>
</dbReference>
<evidence type="ECO:0000256" key="3">
    <source>
        <dbReference type="ARBA" id="ARBA00023012"/>
    </source>
</evidence>
<dbReference type="InterPro" id="IPR008207">
    <property type="entry name" value="Sig_transdc_His_kin_Hpt_dom"/>
</dbReference>
<accession>A0AAP0PVN5</accession>
<dbReference type="PROSITE" id="PS50894">
    <property type="entry name" value="HPT"/>
    <property type="match status" value="1"/>
</dbReference>
<dbReference type="GO" id="GO:0009927">
    <property type="term" value="F:histidine phosphotransfer kinase activity"/>
    <property type="evidence" value="ECO:0007669"/>
    <property type="project" value="UniProtKB-UniRule"/>
</dbReference>
<dbReference type="GO" id="GO:0009736">
    <property type="term" value="P:cytokinin-activated signaling pathway"/>
    <property type="evidence" value="ECO:0007669"/>
    <property type="project" value="UniProtKB-KW"/>
</dbReference>
<dbReference type="PANTHER" id="PTHR28242">
    <property type="entry name" value="PHOSPHORELAY INTERMEDIATE PROTEIN YPD1"/>
    <property type="match status" value="1"/>
</dbReference>
<evidence type="ECO:0000256" key="5">
    <source>
        <dbReference type="PROSITE-ProRule" id="PRU00110"/>
    </source>
</evidence>
<feature type="modified residue" description="Phosphohistidine" evidence="5">
    <location>
        <position position="77"/>
    </location>
</feature>
<keyword evidence="3 6" id="KW-0902">Two-component regulatory system</keyword>
<dbReference type="PANTHER" id="PTHR28242:SF30">
    <property type="entry name" value="HISTIDINE-CONTAINING PHOSPHOTRANSFER PROTEIN 2"/>
    <property type="match status" value="1"/>
</dbReference>
<evidence type="ECO:0000256" key="6">
    <source>
        <dbReference type="RuleBase" id="RU369004"/>
    </source>
</evidence>
<comment type="caution">
    <text evidence="8">The sequence shown here is derived from an EMBL/GenBank/DDBJ whole genome shotgun (WGS) entry which is preliminary data.</text>
</comment>